<evidence type="ECO:0000313" key="2">
    <source>
        <dbReference type="EMBL" id="GGN12002.1"/>
    </source>
</evidence>
<keyword evidence="3" id="KW-1185">Reference proteome</keyword>
<dbReference type="AlphaFoldDB" id="A0A830GB34"/>
<gene>
    <name evidence="2" type="ORF">GCM10009021_09990</name>
</gene>
<dbReference type="RefSeq" id="WP_188877496.1">
    <property type="nucleotide sequence ID" value="NZ_BMOQ01000003.1"/>
</dbReference>
<evidence type="ECO:0000259" key="1">
    <source>
        <dbReference type="Pfam" id="PF26439"/>
    </source>
</evidence>
<reference evidence="2 3" key="1">
    <citation type="journal article" date="2019" name="Int. J. Syst. Evol. Microbiol.">
        <title>The Global Catalogue of Microorganisms (GCM) 10K type strain sequencing project: providing services to taxonomists for standard genome sequencing and annotation.</title>
        <authorList>
            <consortium name="The Broad Institute Genomics Platform"/>
            <consortium name="The Broad Institute Genome Sequencing Center for Infectious Disease"/>
            <person name="Wu L."/>
            <person name="Ma J."/>
        </authorList>
    </citation>
    <scope>NUCLEOTIDE SEQUENCE [LARGE SCALE GENOMIC DNA]</scope>
    <source>
        <strain evidence="2 3">JCM 16331</strain>
    </source>
</reference>
<sequence>MSSLSPRRYRALDRLTKLLGLVLLTVALVPGTLHGPLKIACGLLGLALGVATVFVEPDTDAED</sequence>
<feature type="domain" description="DUF8120" evidence="1">
    <location>
        <begin position="3"/>
        <end position="58"/>
    </location>
</feature>
<evidence type="ECO:0000313" key="3">
    <source>
        <dbReference type="Proteomes" id="UP000608850"/>
    </source>
</evidence>
<comment type="caution">
    <text evidence="2">The sequence shown here is derived from an EMBL/GenBank/DDBJ whole genome shotgun (WGS) entry which is preliminary data.</text>
</comment>
<dbReference type="Proteomes" id="UP000608850">
    <property type="component" value="Unassembled WGS sequence"/>
</dbReference>
<dbReference type="EMBL" id="BMOQ01000003">
    <property type="protein sequence ID" value="GGN12002.1"/>
    <property type="molecule type" value="Genomic_DNA"/>
</dbReference>
<dbReference type="InterPro" id="IPR058433">
    <property type="entry name" value="DUF8120"/>
</dbReference>
<proteinExistence type="predicted"/>
<organism evidence="2 3">
    <name type="scientific">Halarchaeum nitratireducens</name>
    <dbReference type="NCBI Taxonomy" id="489913"/>
    <lineage>
        <taxon>Archaea</taxon>
        <taxon>Methanobacteriati</taxon>
        <taxon>Methanobacteriota</taxon>
        <taxon>Stenosarchaea group</taxon>
        <taxon>Halobacteria</taxon>
        <taxon>Halobacteriales</taxon>
        <taxon>Halobacteriaceae</taxon>
    </lineage>
</organism>
<dbReference type="Pfam" id="PF26439">
    <property type="entry name" value="DUF8120"/>
    <property type="match status" value="1"/>
</dbReference>
<protein>
    <recommendedName>
        <fullName evidence="1">DUF8120 domain-containing protein</fullName>
    </recommendedName>
</protein>
<name>A0A830GB34_9EURY</name>
<accession>A0A830GB34</accession>